<dbReference type="RefSeq" id="WP_208079612.1">
    <property type="nucleotide sequence ID" value="NZ_CP071869.1"/>
</dbReference>
<evidence type="ECO:0008006" key="3">
    <source>
        <dbReference type="Google" id="ProtNLM"/>
    </source>
</evidence>
<keyword evidence="2" id="KW-1185">Reference proteome</keyword>
<dbReference type="EMBL" id="CP071869">
    <property type="protein sequence ID" value="QTE23607.1"/>
    <property type="molecule type" value="Genomic_DNA"/>
</dbReference>
<protein>
    <recommendedName>
        <fullName evidence="3">JmjC domain-containing protein</fullName>
    </recommendedName>
</protein>
<reference evidence="1 2" key="1">
    <citation type="submission" date="2021-03" db="EMBL/GenBank/DDBJ databases">
        <title>Complete genome of Polaribacter_sp.SM13.</title>
        <authorList>
            <person name="Jeong S.W."/>
            <person name="Bae J.W."/>
        </authorList>
    </citation>
    <scope>NUCLEOTIDE SEQUENCE [LARGE SCALE GENOMIC DNA]</scope>
    <source>
        <strain evidence="1 2">SM13</strain>
    </source>
</reference>
<dbReference type="Proteomes" id="UP000663920">
    <property type="component" value="Chromosome"/>
</dbReference>
<sequence length="426" mass="49478">MATVKNKIFDKSWWGKFIEKTQGMSEANVFKNCIRKEEILLMRSQILEMLASILKLRTSRFGFRVYVDGKLLENNEMIHLFDYPPVKGESIEDWSKRVFGNKRFGMIVNQGERFNPALSKLLAFKLKPLLELNGMPTEGIIFTLFIGNYDKTPLGIHLDLPGKSVIHFHLGPGKKTMYTWDNDTYEGLVGEQKYNNQNIQKYIPFANKYEFGEGDLYFMPEDIYHVGTQEGLSMAIGCWYNNRSMEDFSKQILSFLTEKYLITCGKNLKADKNEINDISIIDDCLSLFDIPPELEKLSFKDLIREEYRDFRYSLFSNAGYRTNPPPLTKDVKLQNNDIVQLELPFLIKYKDSYDKTKLHIFIRGTKIEFNNFSCLKLLIDKINTGATFRVAELIDVLDEDWSKETGVYIISTLIKYKGISLIKKVE</sequence>
<dbReference type="AlphaFoldDB" id="A0A975CT81"/>
<proteinExistence type="predicted"/>
<accession>A0A975CT81</accession>
<evidence type="ECO:0000313" key="1">
    <source>
        <dbReference type="EMBL" id="QTE23607.1"/>
    </source>
</evidence>
<organism evidence="1 2">
    <name type="scientific">Polaribacter cellanae</name>
    <dbReference type="NCBI Taxonomy" id="2818493"/>
    <lineage>
        <taxon>Bacteria</taxon>
        <taxon>Pseudomonadati</taxon>
        <taxon>Bacteroidota</taxon>
        <taxon>Flavobacteriia</taxon>
        <taxon>Flavobacteriales</taxon>
        <taxon>Flavobacteriaceae</taxon>
    </lineage>
</organism>
<evidence type="ECO:0000313" key="2">
    <source>
        <dbReference type="Proteomes" id="UP000663920"/>
    </source>
</evidence>
<dbReference type="KEGG" id="pcea:J3359_04820"/>
<name>A0A975CT81_9FLAO</name>
<gene>
    <name evidence="1" type="ORF">J3359_04820</name>
</gene>